<reference evidence="1" key="1">
    <citation type="submission" date="2019-08" db="EMBL/GenBank/DDBJ databases">
        <authorList>
            <person name="Kucharzyk K."/>
            <person name="Murdoch R.W."/>
            <person name="Higgins S."/>
            <person name="Loffler F."/>
        </authorList>
    </citation>
    <scope>NUCLEOTIDE SEQUENCE</scope>
</reference>
<gene>
    <name evidence="1" type="ORF">SDC9_193341</name>
</gene>
<evidence type="ECO:0000313" key="1">
    <source>
        <dbReference type="EMBL" id="MPN45770.1"/>
    </source>
</evidence>
<name>A0A645I3R9_9ZZZZ</name>
<sequence length="47" mass="5298">MPMSQCKRIAIHHNGPGVTIVAEFFEQVQPNEFTFERGAFENVISSC</sequence>
<protein>
    <submittedName>
        <fullName evidence="1">Uncharacterized protein</fullName>
    </submittedName>
</protein>
<organism evidence="1">
    <name type="scientific">bioreactor metagenome</name>
    <dbReference type="NCBI Taxonomy" id="1076179"/>
    <lineage>
        <taxon>unclassified sequences</taxon>
        <taxon>metagenomes</taxon>
        <taxon>ecological metagenomes</taxon>
    </lineage>
</organism>
<accession>A0A645I3R9</accession>
<dbReference type="AlphaFoldDB" id="A0A645I3R9"/>
<proteinExistence type="predicted"/>
<dbReference type="EMBL" id="VSSQ01105909">
    <property type="protein sequence ID" value="MPN45770.1"/>
    <property type="molecule type" value="Genomic_DNA"/>
</dbReference>
<comment type="caution">
    <text evidence="1">The sequence shown here is derived from an EMBL/GenBank/DDBJ whole genome shotgun (WGS) entry which is preliminary data.</text>
</comment>